<gene>
    <name evidence="1" type="ORF">UFOVP1324_13</name>
</gene>
<proteinExistence type="predicted"/>
<name>A0A6J5RXB3_9CAUD</name>
<evidence type="ECO:0000313" key="1">
    <source>
        <dbReference type="EMBL" id="CAB4198786.1"/>
    </source>
</evidence>
<protein>
    <submittedName>
        <fullName evidence="1">Uncharacterized protein</fullName>
    </submittedName>
</protein>
<dbReference type="Pfam" id="PF21628">
    <property type="entry name" value="Gp10-like"/>
    <property type="match status" value="1"/>
</dbReference>
<organism evidence="1">
    <name type="scientific">uncultured Caudovirales phage</name>
    <dbReference type="NCBI Taxonomy" id="2100421"/>
    <lineage>
        <taxon>Viruses</taxon>
        <taxon>Duplodnaviria</taxon>
        <taxon>Heunggongvirae</taxon>
        <taxon>Uroviricota</taxon>
        <taxon>Caudoviricetes</taxon>
        <taxon>Peduoviridae</taxon>
        <taxon>Maltschvirus</taxon>
        <taxon>Maltschvirus maltsch</taxon>
    </lineage>
</organism>
<dbReference type="EMBL" id="LR797273">
    <property type="protein sequence ID" value="CAB4198786.1"/>
    <property type="molecule type" value="Genomic_DNA"/>
</dbReference>
<dbReference type="InterPro" id="IPR049302">
    <property type="entry name" value="Gp10-like"/>
</dbReference>
<reference evidence="1" key="1">
    <citation type="submission" date="2020-05" db="EMBL/GenBank/DDBJ databases">
        <authorList>
            <person name="Chiriac C."/>
            <person name="Salcher M."/>
            <person name="Ghai R."/>
            <person name="Kavagutti S V."/>
        </authorList>
    </citation>
    <scope>NUCLEOTIDE SEQUENCE</scope>
</reference>
<sequence length="115" mass="12270">MKSMALTADEAKEEYGECAPCSTGGDDKDDAPKYPWGLSLCLDEKSLAKLGVGLIPVGTEVIIMAKATITGTSTRERVKGKPHQDMDIQITALEVTPTQADRQKSAAAKLYPDAD</sequence>
<accession>A0A6J5RXB3</accession>